<dbReference type="PANTHER" id="PTHR30443:SF0">
    <property type="entry name" value="PHOSPHOETHANOLAMINE TRANSFERASE EPTA"/>
    <property type="match status" value="1"/>
</dbReference>
<keyword evidence="7 8" id="KW-0472">Membrane</keyword>
<dbReference type="Proteomes" id="UP000010816">
    <property type="component" value="Chromosome"/>
</dbReference>
<feature type="domain" description="Sulfatase N-terminal" evidence="9">
    <location>
        <begin position="230"/>
        <end position="514"/>
    </location>
</feature>
<dbReference type="GO" id="GO:0016787">
    <property type="term" value="F:hydrolase activity"/>
    <property type="evidence" value="ECO:0007669"/>
    <property type="project" value="UniProtKB-KW"/>
</dbReference>
<keyword evidence="6 8" id="KW-1133">Transmembrane helix</keyword>
<dbReference type="STRING" id="765912.Thimo_0857"/>
<feature type="transmembrane region" description="Helical" evidence="8">
    <location>
        <begin position="111"/>
        <end position="130"/>
    </location>
</feature>
<keyword evidence="5 8" id="KW-0812">Transmembrane</keyword>
<dbReference type="InterPro" id="IPR000917">
    <property type="entry name" value="Sulfatase_N"/>
</dbReference>
<feature type="transmembrane region" description="Helical" evidence="8">
    <location>
        <begin position="69"/>
        <end position="91"/>
    </location>
</feature>
<keyword evidence="4" id="KW-0808">Transferase</keyword>
<gene>
    <name evidence="11" type="ORF">Thimo_0857</name>
</gene>
<evidence type="ECO:0000313" key="12">
    <source>
        <dbReference type="Proteomes" id="UP000010816"/>
    </source>
</evidence>
<evidence type="ECO:0000256" key="5">
    <source>
        <dbReference type="ARBA" id="ARBA00022692"/>
    </source>
</evidence>
<proteinExistence type="predicted"/>
<evidence type="ECO:0000256" key="7">
    <source>
        <dbReference type="ARBA" id="ARBA00023136"/>
    </source>
</evidence>
<accession>L0GSG0</accession>
<dbReference type="GO" id="GO:0005886">
    <property type="term" value="C:plasma membrane"/>
    <property type="evidence" value="ECO:0007669"/>
    <property type="project" value="UniProtKB-SubCell"/>
</dbReference>
<feature type="transmembrane region" description="Helical" evidence="8">
    <location>
        <begin position="150"/>
        <end position="170"/>
    </location>
</feature>
<evidence type="ECO:0000256" key="1">
    <source>
        <dbReference type="ARBA" id="ARBA00004429"/>
    </source>
</evidence>
<keyword evidence="11" id="KW-0378">Hydrolase</keyword>
<sequence>MKTTPTRLVVLSALFMTVFLNWAFFRNAIAAFAQQPDGYLHIASLAALLLCLMILILGLLAAGRAIKPVLIVLLIIGAGTAYFMDTYNVIIDSGMINNTMSTDWAETRDLITPRLLLYLGAFGLLPSWFIWKIRIERGTLGHALRARAALILVALACIGALLFASSSFYAPYFREHKALRYYSNPLTPLYSLVHYLGNLNDNEPREVAAIGTDARIVEPDSEPHPDHELVIMVVGETARADRFSLNGYARETTPELAARHVISFTHMSSCGTSTAVSVPCMFAIYDHDSFSDGKAKVTQNVLDILARAGVNVLWRDNNSSSKGVANRIRHEDYRNADNNPVCDSECRDVGMLDGLQAYIDQHADGDILIVLHQMGSHGPAYYKRYPNTYRRFRPTCDTSQLDTCTPESISNTYDNTILYTDHFLGEAIDLLRGNDAQFETALLYVSDHGESLGEAGVYLHGLPYFIAPDAQTHVAAVMWLGEHFEDIDSNALQHIADDPLSHDNLFHTLLGLFEVRSSVYDPQRDILQIARTAEKSAP</sequence>
<dbReference type="HOGENOM" id="CLU_018534_1_0_6"/>
<dbReference type="GO" id="GO:0016776">
    <property type="term" value="F:phosphotransferase activity, phosphate group as acceptor"/>
    <property type="evidence" value="ECO:0007669"/>
    <property type="project" value="TreeGrafter"/>
</dbReference>
<dbReference type="InterPro" id="IPR058130">
    <property type="entry name" value="PEA_transf_C"/>
</dbReference>
<dbReference type="OrthoDB" id="9786870at2"/>
<dbReference type="NCBIfam" id="NF028537">
    <property type="entry name" value="P_eth_NH2_trans"/>
    <property type="match status" value="1"/>
</dbReference>
<dbReference type="PATRIC" id="fig|765912.4.peg.840"/>
<name>L0GSG0_9GAMM</name>
<evidence type="ECO:0000259" key="10">
    <source>
        <dbReference type="Pfam" id="PF08019"/>
    </source>
</evidence>
<dbReference type="Gene3D" id="3.40.720.10">
    <property type="entry name" value="Alkaline Phosphatase, subunit A"/>
    <property type="match status" value="1"/>
</dbReference>
<dbReference type="InterPro" id="IPR012549">
    <property type="entry name" value="EptA-like_N"/>
</dbReference>
<comment type="subcellular location">
    <subcellularLocation>
        <location evidence="1">Cell inner membrane</location>
        <topology evidence="1">Multi-pass membrane protein</topology>
    </subcellularLocation>
</comment>
<keyword evidence="2" id="KW-1003">Cell membrane</keyword>
<dbReference type="RefSeq" id="WP_015279839.1">
    <property type="nucleotide sequence ID" value="NC_019940.1"/>
</dbReference>
<feature type="transmembrane region" description="Helical" evidence="8">
    <location>
        <begin position="40"/>
        <end position="62"/>
    </location>
</feature>
<dbReference type="SMR" id="L0GSG0"/>
<evidence type="ECO:0000259" key="9">
    <source>
        <dbReference type="Pfam" id="PF00884"/>
    </source>
</evidence>
<dbReference type="Pfam" id="PF08019">
    <property type="entry name" value="EptA_B_N"/>
    <property type="match status" value="1"/>
</dbReference>
<evidence type="ECO:0000256" key="8">
    <source>
        <dbReference type="SAM" id="Phobius"/>
    </source>
</evidence>
<dbReference type="AlphaFoldDB" id="L0GSG0"/>
<organism evidence="11 12">
    <name type="scientific">Thioflavicoccus mobilis 8321</name>
    <dbReference type="NCBI Taxonomy" id="765912"/>
    <lineage>
        <taxon>Bacteria</taxon>
        <taxon>Pseudomonadati</taxon>
        <taxon>Pseudomonadota</taxon>
        <taxon>Gammaproteobacteria</taxon>
        <taxon>Chromatiales</taxon>
        <taxon>Chromatiaceae</taxon>
        <taxon>Thioflavicoccus</taxon>
    </lineage>
</organism>
<dbReference type="GO" id="GO:0009244">
    <property type="term" value="P:lipopolysaccharide core region biosynthetic process"/>
    <property type="evidence" value="ECO:0007669"/>
    <property type="project" value="TreeGrafter"/>
</dbReference>
<dbReference type="InterPro" id="IPR040423">
    <property type="entry name" value="PEA_transferase"/>
</dbReference>
<keyword evidence="12" id="KW-1185">Reference proteome</keyword>
<dbReference type="PANTHER" id="PTHR30443">
    <property type="entry name" value="INNER MEMBRANE PROTEIN"/>
    <property type="match status" value="1"/>
</dbReference>
<evidence type="ECO:0000256" key="4">
    <source>
        <dbReference type="ARBA" id="ARBA00022679"/>
    </source>
</evidence>
<dbReference type="eggNOG" id="COG2194">
    <property type="taxonomic scope" value="Bacteria"/>
</dbReference>
<evidence type="ECO:0000256" key="3">
    <source>
        <dbReference type="ARBA" id="ARBA00022519"/>
    </source>
</evidence>
<evidence type="ECO:0000313" key="11">
    <source>
        <dbReference type="EMBL" id="AGA89693.1"/>
    </source>
</evidence>
<dbReference type="EMBL" id="CP003051">
    <property type="protein sequence ID" value="AGA89693.1"/>
    <property type="molecule type" value="Genomic_DNA"/>
</dbReference>
<dbReference type="Pfam" id="PF00884">
    <property type="entry name" value="Sulfatase"/>
    <property type="match status" value="1"/>
</dbReference>
<feature type="domain" description="Phosphoethanolamine transferase N-terminal" evidence="10">
    <location>
        <begin position="49"/>
        <end position="196"/>
    </location>
</feature>
<evidence type="ECO:0000256" key="2">
    <source>
        <dbReference type="ARBA" id="ARBA00022475"/>
    </source>
</evidence>
<evidence type="ECO:0000256" key="6">
    <source>
        <dbReference type="ARBA" id="ARBA00022989"/>
    </source>
</evidence>
<reference evidence="11 12" key="1">
    <citation type="submission" date="2011-09" db="EMBL/GenBank/DDBJ databases">
        <title>Complete sequence of chromosome of Thioflavicoccus mobilis 8321.</title>
        <authorList>
            <consortium name="US DOE Joint Genome Institute"/>
            <person name="Lucas S."/>
            <person name="Han J."/>
            <person name="Lapidus A."/>
            <person name="Cheng J.-F."/>
            <person name="Goodwin L."/>
            <person name="Pitluck S."/>
            <person name="Peters L."/>
            <person name="Ovchinnikova G."/>
            <person name="Lu M."/>
            <person name="Detter J.C."/>
            <person name="Han C."/>
            <person name="Tapia R."/>
            <person name="Land M."/>
            <person name="Hauser L."/>
            <person name="Kyrpides N."/>
            <person name="Ivanova N."/>
            <person name="Pagani I."/>
            <person name="Vogl K."/>
            <person name="Liu Z."/>
            <person name="Imhoff J."/>
            <person name="Thiel V."/>
            <person name="Frigaard N.-U."/>
            <person name="Bryant D."/>
            <person name="Woyke T."/>
        </authorList>
    </citation>
    <scope>NUCLEOTIDE SEQUENCE [LARGE SCALE GENOMIC DNA]</scope>
    <source>
        <strain evidence="11 12">8321</strain>
    </source>
</reference>
<protein>
    <submittedName>
        <fullName evidence="11">Putative membrane-associated, metal-dependent hydrolase</fullName>
    </submittedName>
</protein>
<dbReference type="CDD" id="cd16017">
    <property type="entry name" value="LptA"/>
    <property type="match status" value="1"/>
</dbReference>
<dbReference type="SUPFAM" id="SSF53649">
    <property type="entry name" value="Alkaline phosphatase-like"/>
    <property type="match status" value="1"/>
</dbReference>
<keyword evidence="3" id="KW-0997">Cell inner membrane</keyword>
<dbReference type="InterPro" id="IPR017850">
    <property type="entry name" value="Alkaline_phosphatase_core_sf"/>
</dbReference>
<dbReference type="KEGG" id="tmb:Thimo_0857"/>